<dbReference type="Proteomes" id="UP000193067">
    <property type="component" value="Unassembled WGS sequence"/>
</dbReference>
<feature type="compositionally biased region" description="Basic and acidic residues" evidence="1">
    <location>
        <begin position="97"/>
        <end position="106"/>
    </location>
</feature>
<protein>
    <submittedName>
        <fullName evidence="2">Uncharacterized protein</fullName>
    </submittedName>
</protein>
<feature type="compositionally biased region" description="Polar residues" evidence="1">
    <location>
        <begin position="119"/>
        <end position="132"/>
    </location>
</feature>
<accession>A0A1Y2ITV6</accession>
<evidence type="ECO:0000313" key="2">
    <source>
        <dbReference type="EMBL" id="OSD03641.1"/>
    </source>
</evidence>
<proteinExistence type="predicted"/>
<feature type="region of interest" description="Disordered" evidence="1">
    <location>
        <begin position="1"/>
        <end position="141"/>
    </location>
</feature>
<sequence length="141" mass="15481">MAKRTRNDPGRHMRHHTPQRKGKTNITNHQDKGTNNPQLEHLPQPNNADPEPPDPAPTHPRQRPPDTTKPDTATNNTPPQPKGGTKPPPPTGNKHKPHEEDIDHRTAPKSTAPLPDVQHPSNKNQVATTPSQHGGKLPPTT</sequence>
<keyword evidence="3" id="KW-1185">Reference proteome</keyword>
<feature type="compositionally biased region" description="Basic and acidic residues" evidence="1">
    <location>
        <begin position="1"/>
        <end position="11"/>
    </location>
</feature>
<evidence type="ECO:0000313" key="3">
    <source>
        <dbReference type="Proteomes" id="UP000193067"/>
    </source>
</evidence>
<gene>
    <name evidence="2" type="ORF">PYCCODRAFT_1467000</name>
</gene>
<name>A0A1Y2ITV6_TRAC3</name>
<feature type="compositionally biased region" description="Polar residues" evidence="1">
    <location>
        <begin position="24"/>
        <end position="38"/>
    </location>
</feature>
<dbReference type="AlphaFoldDB" id="A0A1Y2ITV6"/>
<reference evidence="2 3" key="1">
    <citation type="journal article" date="2015" name="Biotechnol. Biofuels">
        <title>Enhanced degradation of softwood versus hardwood by the white-rot fungus Pycnoporus coccineus.</title>
        <authorList>
            <person name="Couturier M."/>
            <person name="Navarro D."/>
            <person name="Chevret D."/>
            <person name="Henrissat B."/>
            <person name="Piumi F."/>
            <person name="Ruiz-Duenas F.J."/>
            <person name="Martinez A.T."/>
            <person name="Grigoriev I.V."/>
            <person name="Riley R."/>
            <person name="Lipzen A."/>
            <person name="Berrin J.G."/>
            <person name="Master E.R."/>
            <person name="Rosso M.N."/>
        </authorList>
    </citation>
    <scope>NUCLEOTIDE SEQUENCE [LARGE SCALE GENOMIC DNA]</scope>
    <source>
        <strain evidence="2 3">BRFM310</strain>
    </source>
</reference>
<evidence type="ECO:0000256" key="1">
    <source>
        <dbReference type="SAM" id="MobiDB-lite"/>
    </source>
</evidence>
<feature type="compositionally biased region" description="Basic residues" evidence="1">
    <location>
        <begin position="12"/>
        <end position="23"/>
    </location>
</feature>
<dbReference type="EMBL" id="KZ084100">
    <property type="protein sequence ID" value="OSD03641.1"/>
    <property type="molecule type" value="Genomic_DNA"/>
</dbReference>
<organism evidence="2 3">
    <name type="scientific">Trametes coccinea (strain BRFM310)</name>
    <name type="common">Pycnoporus coccineus</name>
    <dbReference type="NCBI Taxonomy" id="1353009"/>
    <lineage>
        <taxon>Eukaryota</taxon>
        <taxon>Fungi</taxon>
        <taxon>Dikarya</taxon>
        <taxon>Basidiomycota</taxon>
        <taxon>Agaricomycotina</taxon>
        <taxon>Agaricomycetes</taxon>
        <taxon>Polyporales</taxon>
        <taxon>Polyporaceae</taxon>
        <taxon>Trametes</taxon>
    </lineage>
</organism>
<feature type="compositionally biased region" description="Pro residues" evidence="1">
    <location>
        <begin position="78"/>
        <end position="91"/>
    </location>
</feature>